<keyword evidence="1" id="KW-1133">Transmembrane helix</keyword>
<sequence length="130" mass="15726">MNYYQMKRIHHLLAHNLFKILAFIWTILIFYFCLDDAPNVPKFTFQYKDKVVHFIFYFVFVYFWSRSLKNTSLNYILIVLFLALIIGISIEFMQESFTLHRTFDWYDILANSIGALASFIYVKKFYAIKN</sequence>
<keyword evidence="1" id="KW-0812">Transmembrane</keyword>
<dbReference type="PANTHER" id="PTHR28008">
    <property type="entry name" value="DOMAIN PROTEIN, PUTATIVE (AFU_ORTHOLOGUE AFUA_3G10980)-RELATED"/>
    <property type="match status" value="1"/>
</dbReference>
<reference evidence="3 4" key="1">
    <citation type="submission" date="2020-08" db="EMBL/GenBank/DDBJ databases">
        <title>Description of novel Flavobacterium F-408 isolate.</title>
        <authorList>
            <person name="Saticioglu I.B."/>
            <person name="Duman M."/>
            <person name="Altun S."/>
        </authorList>
    </citation>
    <scope>NUCLEOTIDE SEQUENCE [LARGE SCALE GENOMIC DNA]</scope>
    <source>
        <strain evidence="3 4">F-408</strain>
    </source>
</reference>
<feature type="domain" description="VanZ-like" evidence="2">
    <location>
        <begin position="37"/>
        <end position="122"/>
    </location>
</feature>
<organism evidence="3 4">
    <name type="scientific">Flavobacterium bernardetii</name>
    <dbReference type="NCBI Taxonomy" id="2813823"/>
    <lineage>
        <taxon>Bacteria</taxon>
        <taxon>Pseudomonadati</taxon>
        <taxon>Bacteroidota</taxon>
        <taxon>Flavobacteriia</taxon>
        <taxon>Flavobacteriales</taxon>
        <taxon>Flavobacteriaceae</taxon>
        <taxon>Flavobacterium</taxon>
    </lineage>
</organism>
<comment type="caution">
    <text evidence="3">The sequence shown here is derived from an EMBL/GenBank/DDBJ whole genome shotgun (WGS) entry which is preliminary data.</text>
</comment>
<dbReference type="EMBL" id="JACRUN010000005">
    <property type="protein sequence ID" value="MBC5835226.1"/>
    <property type="molecule type" value="Genomic_DNA"/>
</dbReference>
<feature type="transmembrane region" description="Helical" evidence="1">
    <location>
        <begin position="12"/>
        <end position="31"/>
    </location>
</feature>
<dbReference type="Proteomes" id="UP000605990">
    <property type="component" value="Unassembled WGS sequence"/>
</dbReference>
<evidence type="ECO:0000259" key="2">
    <source>
        <dbReference type="Pfam" id="PF04892"/>
    </source>
</evidence>
<dbReference type="RefSeq" id="WP_166131516.1">
    <property type="nucleotide sequence ID" value="NZ_JAANOQ010000011.1"/>
</dbReference>
<evidence type="ECO:0000256" key="1">
    <source>
        <dbReference type="SAM" id="Phobius"/>
    </source>
</evidence>
<protein>
    <submittedName>
        <fullName evidence="3">VanZ family protein</fullName>
    </submittedName>
</protein>
<accession>A0ABR7IZL9</accession>
<feature type="transmembrane region" description="Helical" evidence="1">
    <location>
        <begin position="75"/>
        <end position="93"/>
    </location>
</feature>
<feature type="transmembrane region" description="Helical" evidence="1">
    <location>
        <begin position="51"/>
        <end position="68"/>
    </location>
</feature>
<dbReference type="Pfam" id="PF04892">
    <property type="entry name" value="VanZ"/>
    <property type="match status" value="1"/>
</dbReference>
<feature type="transmembrane region" description="Helical" evidence="1">
    <location>
        <begin position="105"/>
        <end position="122"/>
    </location>
</feature>
<dbReference type="InterPro" id="IPR006976">
    <property type="entry name" value="VanZ-like"/>
</dbReference>
<keyword evidence="1" id="KW-0472">Membrane</keyword>
<proteinExistence type="predicted"/>
<dbReference type="PANTHER" id="PTHR28008:SF1">
    <property type="entry name" value="DOMAIN PROTEIN, PUTATIVE (AFU_ORTHOLOGUE AFUA_3G10980)-RELATED"/>
    <property type="match status" value="1"/>
</dbReference>
<name>A0ABR7IZL9_9FLAO</name>
<gene>
    <name evidence="3" type="ORF">H8R27_10040</name>
</gene>
<dbReference type="NCBIfam" id="NF037970">
    <property type="entry name" value="vanZ_1"/>
    <property type="match status" value="1"/>
</dbReference>
<keyword evidence="4" id="KW-1185">Reference proteome</keyword>
<evidence type="ECO:0000313" key="4">
    <source>
        <dbReference type="Proteomes" id="UP000605990"/>
    </source>
</evidence>
<evidence type="ECO:0000313" key="3">
    <source>
        <dbReference type="EMBL" id="MBC5835226.1"/>
    </source>
</evidence>